<proteinExistence type="predicted"/>
<evidence type="ECO:0000256" key="1">
    <source>
        <dbReference type="SAM" id="MobiDB-lite"/>
    </source>
</evidence>
<feature type="compositionally biased region" description="Polar residues" evidence="1">
    <location>
        <begin position="172"/>
        <end position="191"/>
    </location>
</feature>
<dbReference type="AlphaFoldDB" id="A0A5B0QV54"/>
<accession>A0A5B0QV54</accession>
<feature type="region of interest" description="Disordered" evidence="1">
    <location>
        <begin position="1"/>
        <end position="199"/>
    </location>
</feature>
<dbReference type="Proteomes" id="UP000325313">
    <property type="component" value="Unassembled WGS sequence"/>
</dbReference>
<feature type="compositionally biased region" description="Low complexity" evidence="1">
    <location>
        <begin position="111"/>
        <end position="133"/>
    </location>
</feature>
<gene>
    <name evidence="2" type="ORF">PGTUg99_036737</name>
</gene>
<reference evidence="2 3" key="1">
    <citation type="submission" date="2019-05" db="EMBL/GenBank/DDBJ databases">
        <title>Emergence of the Ug99 lineage of the wheat stem rust pathogen through somatic hybridization.</title>
        <authorList>
            <person name="Li F."/>
            <person name="Upadhyaya N.M."/>
            <person name="Sperschneider J."/>
            <person name="Matny O."/>
            <person name="Nguyen-Phuc H."/>
            <person name="Mago R."/>
            <person name="Raley C."/>
            <person name="Miller M.E."/>
            <person name="Silverstein K.A.T."/>
            <person name="Henningsen E."/>
            <person name="Hirsch C.D."/>
            <person name="Visser B."/>
            <person name="Pretorius Z.A."/>
            <person name="Steffenson B.J."/>
            <person name="Schwessinger B."/>
            <person name="Dodds P.N."/>
            <person name="Figueroa M."/>
        </authorList>
    </citation>
    <scope>NUCLEOTIDE SEQUENCE [LARGE SCALE GENOMIC DNA]</scope>
    <source>
        <strain evidence="2 3">Ug99</strain>
    </source>
</reference>
<comment type="caution">
    <text evidence="2">The sequence shown here is derived from an EMBL/GenBank/DDBJ whole genome shotgun (WGS) entry which is preliminary data.</text>
</comment>
<organism evidence="2 3">
    <name type="scientific">Puccinia graminis f. sp. tritici</name>
    <dbReference type="NCBI Taxonomy" id="56615"/>
    <lineage>
        <taxon>Eukaryota</taxon>
        <taxon>Fungi</taxon>
        <taxon>Dikarya</taxon>
        <taxon>Basidiomycota</taxon>
        <taxon>Pucciniomycotina</taxon>
        <taxon>Pucciniomycetes</taxon>
        <taxon>Pucciniales</taxon>
        <taxon>Pucciniaceae</taxon>
        <taxon>Puccinia</taxon>
    </lineage>
</organism>
<evidence type="ECO:0000313" key="3">
    <source>
        <dbReference type="Proteomes" id="UP000325313"/>
    </source>
</evidence>
<feature type="compositionally biased region" description="Polar residues" evidence="1">
    <location>
        <begin position="67"/>
        <end position="79"/>
    </location>
</feature>
<name>A0A5B0QV54_PUCGR</name>
<dbReference type="EMBL" id="VDEP01000270">
    <property type="protein sequence ID" value="KAA1117177.1"/>
    <property type="molecule type" value="Genomic_DNA"/>
</dbReference>
<protein>
    <submittedName>
        <fullName evidence="2">Uncharacterized protein</fullName>
    </submittedName>
</protein>
<feature type="compositionally biased region" description="Basic and acidic residues" evidence="1">
    <location>
        <begin position="134"/>
        <end position="143"/>
    </location>
</feature>
<feature type="compositionally biased region" description="Polar residues" evidence="1">
    <location>
        <begin position="1"/>
        <end position="23"/>
    </location>
</feature>
<sequence>MPYPTSKSNPTSRASSTRASNPTLVPAGEFKRGKSKTPTPKLASGDNPPVRDARSGQESLSPRRGSEQSGSDGNPSKASLSVPPKPGRVDRQRYSPIFDGRLESVLSQPHETSSTPTTEPAATVPQSSSSSTSERFERARSSPEESGQLSSETRKDGGTTKSSPRSILGNDPNVQNPPRDLSTSGRSLQNQPRKELSPFTLRDAKKINYLHFQSLAGAI</sequence>
<evidence type="ECO:0000313" key="2">
    <source>
        <dbReference type="EMBL" id="KAA1117177.1"/>
    </source>
</evidence>